<feature type="domain" description="Purine catabolism PurC-like" evidence="1">
    <location>
        <begin position="11"/>
        <end position="109"/>
    </location>
</feature>
<dbReference type="EMBL" id="CP019699">
    <property type="protein sequence ID" value="AQS55606.1"/>
    <property type="molecule type" value="Genomic_DNA"/>
</dbReference>
<dbReference type="Pfam" id="PF07905">
    <property type="entry name" value="PucR"/>
    <property type="match status" value="1"/>
</dbReference>
<evidence type="ECO:0000259" key="1">
    <source>
        <dbReference type="Pfam" id="PF07905"/>
    </source>
</evidence>
<dbReference type="KEGG" id="ntr:B0W44_07230"/>
<organism evidence="2 3">
    <name type="scientific">Novibacillus thermophilus</name>
    <dbReference type="NCBI Taxonomy" id="1471761"/>
    <lineage>
        <taxon>Bacteria</taxon>
        <taxon>Bacillati</taxon>
        <taxon>Bacillota</taxon>
        <taxon>Bacilli</taxon>
        <taxon>Bacillales</taxon>
        <taxon>Thermoactinomycetaceae</taxon>
        <taxon>Novibacillus</taxon>
    </lineage>
</organism>
<dbReference type="STRING" id="1471761.B0W44_07230"/>
<reference evidence="2 3" key="1">
    <citation type="journal article" date="2015" name="Int. J. Syst. Evol. Microbiol.">
        <title>Novibacillus thermophilus gen. nov., sp. nov., a Gram-staining-negative and moderately thermophilic member of the family Thermoactinomycetaceae.</title>
        <authorList>
            <person name="Yang G."/>
            <person name="Chen J."/>
            <person name="Zhou S."/>
        </authorList>
    </citation>
    <scope>NUCLEOTIDE SEQUENCE [LARGE SCALE GENOMIC DNA]</scope>
    <source>
        <strain evidence="2 3">SG-1</strain>
    </source>
</reference>
<dbReference type="Proteomes" id="UP000188603">
    <property type="component" value="Chromosome"/>
</dbReference>
<evidence type="ECO:0000313" key="2">
    <source>
        <dbReference type="EMBL" id="AQS55606.1"/>
    </source>
</evidence>
<sequence>MAYSFKLTVRDVLQRPHFKSATLISGQKGVYRVVNWVHIVEVKEIRHLLNGNELILTTGVGWGKTKASRLSFLKQLIERDCAGLCVELGLVFKDIPDDMRKLADEHDFPSSYSRTRSALSTSHKICIPSYMRRSNNTSKRSVGSATG</sequence>
<proteinExistence type="predicted"/>
<evidence type="ECO:0000313" key="3">
    <source>
        <dbReference type="Proteomes" id="UP000188603"/>
    </source>
</evidence>
<name>A0A1U9K6G5_9BACL</name>
<gene>
    <name evidence="2" type="ORF">B0W44_07230</name>
</gene>
<dbReference type="OrthoDB" id="143422at2"/>
<keyword evidence="3" id="KW-1185">Reference proteome</keyword>
<dbReference type="InterPro" id="IPR012914">
    <property type="entry name" value="PucR_dom"/>
</dbReference>
<accession>A0A1U9K6G5</accession>
<protein>
    <recommendedName>
        <fullName evidence="1">Purine catabolism PurC-like domain-containing protein</fullName>
    </recommendedName>
</protein>
<dbReference type="AlphaFoldDB" id="A0A1U9K6G5"/>
<dbReference type="RefSeq" id="WP_077719473.1">
    <property type="nucleotide sequence ID" value="NZ_CP019699.1"/>
</dbReference>